<dbReference type="FunCoup" id="C4JHD8">
    <property type="interactions" value="10"/>
</dbReference>
<dbReference type="GeneID" id="8444661"/>
<dbReference type="OrthoDB" id="512915at2759"/>
<gene>
    <name evidence="2" type="ORF">UREG_01301</name>
</gene>
<evidence type="ECO:0008006" key="4">
    <source>
        <dbReference type="Google" id="ProtNLM"/>
    </source>
</evidence>
<dbReference type="Proteomes" id="UP000002058">
    <property type="component" value="Unassembled WGS sequence"/>
</dbReference>
<dbReference type="InterPro" id="IPR008812">
    <property type="entry name" value="Ran_GTP-bd-rel"/>
</dbReference>
<dbReference type="GO" id="GO:0005737">
    <property type="term" value="C:cytoplasm"/>
    <property type="evidence" value="ECO:0007669"/>
    <property type="project" value="TreeGrafter"/>
</dbReference>
<evidence type="ECO:0000313" key="2">
    <source>
        <dbReference type="EMBL" id="EEP76452.1"/>
    </source>
</evidence>
<dbReference type="eggNOG" id="ENOG502R7I3">
    <property type="taxonomic scope" value="Eukaryota"/>
</dbReference>
<protein>
    <recommendedName>
        <fullName evidence="4">RanGTP-binding protein</fullName>
    </recommendedName>
</protein>
<dbReference type="KEGG" id="ure:UREG_01301"/>
<feature type="region of interest" description="Disordered" evidence="1">
    <location>
        <begin position="311"/>
        <end position="338"/>
    </location>
</feature>
<dbReference type="VEuPathDB" id="FungiDB:UREG_01301"/>
<dbReference type="GO" id="GO:0030695">
    <property type="term" value="F:GTPase regulator activity"/>
    <property type="evidence" value="ECO:0007669"/>
    <property type="project" value="TreeGrafter"/>
</dbReference>
<dbReference type="InParanoid" id="C4JHD8"/>
<feature type="region of interest" description="Disordered" evidence="1">
    <location>
        <begin position="366"/>
        <end position="393"/>
    </location>
</feature>
<sequence>MAIAPNSRPYKSGFRGKFAAARGNTSLESAVSLTKGLRWDIQGLGQRLASIASHEALGRKGAISTARRAEINAEVKIVIKDIRKLLDRIEDAVPLINLAITTSGASLSTTLPATVSPSRLLQASTFLTAGDTQFSVSPAHAVQIGPTFTLSVYLLFAGHVRPHDEESVRNTTWKEVIHKARLKLRRVPMRLLNSHPSSSLPVTDWPSDEHIRSGTKGDEFAYQILIIEDFDDDRVHTFDSEDEEPSRFEDVALAGIRETIPIHQISKIFYADTGKILNIGGEGEVNHPVLLLKRDIDAIPPRRMMYESEAEYHEMDEEASEGTLSNEEHHVDDTTSVPLTKSELAERWLFPPGLDLEWIAFEVYNESETSDSEDEPESPEPSPSPRAPDDNLNKKLSKLHIDDAEQLLRSQSHINAPQSPSGNETLYTVSNPLFNNIKTSLSLLEMLLRLTSLQQFQQQSHLSIPDELLNFFLEESSTTGAGGDEHHRQRLEHYSTIKGASGERGALSKPLSKTLGRIWFQAGDRLANS</sequence>
<dbReference type="GO" id="GO:0005634">
    <property type="term" value="C:nucleus"/>
    <property type="evidence" value="ECO:0007669"/>
    <property type="project" value="TreeGrafter"/>
</dbReference>
<organism evidence="2 3">
    <name type="scientific">Uncinocarpus reesii (strain UAMH 1704)</name>
    <dbReference type="NCBI Taxonomy" id="336963"/>
    <lineage>
        <taxon>Eukaryota</taxon>
        <taxon>Fungi</taxon>
        <taxon>Dikarya</taxon>
        <taxon>Ascomycota</taxon>
        <taxon>Pezizomycotina</taxon>
        <taxon>Eurotiomycetes</taxon>
        <taxon>Eurotiomycetidae</taxon>
        <taxon>Onygenales</taxon>
        <taxon>Onygenaceae</taxon>
        <taxon>Uncinocarpus</taxon>
    </lineage>
</organism>
<accession>C4JHD8</accession>
<dbReference type="AlphaFoldDB" id="C4JHD8"/>
<reference evidence="3" key="1">
    <citation type="journal article" date="2009" name="Genome Res.">
        <title>Comparative genomic analyses of the human fungal pathogens Coccidioides and their relatives.</title>
        <authorList>
            <person name="Sharpton T.J."/>
            <person name="Stajich J.E."/>
            <person name="Rounsley S.D."/>
            <person name="Gardner M.J."/>
            <person name="Wortman J.R."/>
            <person name="Jordar V.S."/>
            <person name="Maiti R."/>
            <person name="Kodira C.D."/>
            <person name="Neafsey D.E."/>
            <person name="Zeng Q."/>
            <person name="Hung C.-Y."/>
            <person name="McMahan C."/>
            <person name="Muszewska A."/>
            <person name="Grynberg M."/>
            <person name="Mandel M.A."/>
            <person name="Kellner E.M."/>
            <person name="Barker B.M."/>
            <person name="Galgiani J.N."/>
            <person name="Orbach M.J."/>
            <person name="Kirkland T.N."/>
            <person name="Cole G.T."/>
            <person name="Henn M.R."/>
            <person name="Birren B.W."/>
            <person name="Taylor J.W."/>
        </authorList>
    </citation>
    <scope>NUCLEOTIDE SEQUENCE [LARGE SCALE GENOMIC DNA]</scope>
    <source>
        <strain evidence="3">UAMH 1704</strain>
    </source>
</reference>
<dbReference type="RefSeq" id="XP_002541785.1">
    <property type="nucleotide sequence ID" value="XM_002541739.1"/>
</dbReference>
<proteinExistence type="predicted"/>
<dbReference type="PANTHER" id="PTHR31010">
    <property type="entry name" value="RAN-SPECIFIC GTPASE-ACTIVATING PROTEIN 30-RELATED"/>
    <property type="match status" value="1"/>
</dbReference>
<dbReference type="HOGENOM" id="CLU_014536_1_1_1"/>
<evidence type="ECO:0000256" key="1">
    <source>
        <dbReference type="SAM" id="MobiDB-lite"/>
    </source>
</evidence>
<dbReference type="EMBL" id="CH476615">
    <property type="protein sequence ID" value="EEP76452.1"/>
    <property type="molecule type" value="Genomic_DNA"/>
</dbReference>
<feature type="compositionally biased region" description="Acidic residues" evidence="1">
    <location>
        <begin position="368"/>
        <end position="378"/>
    </location>
</feature>
<dbReference type="PANTHER" id="PTHR31010:SF2">
    <property type="entry name" value="RAN-SPECIFIC GTPASE-ACTIVATING PROTEIN 30"/>
    <property type="match status" value="1"/>
</dbReference>
<dbReference type="OMA" id="WDPYNES"/>
<dbReference type="Pfam" id="PF05508">
    <property type="entry name" value="Ran-binding"/>
    <property type="match status" value="1"/>
</dbReference>
<keyword evidence="3" id="KW-1185">Reference proteome</keyword>
<name>C4JHD8_UNCRE</name>
<evidence type="ECO:0000313" key="3">
    <source>
        <dbReference type="Proteomes" id="UP000002058"/>
    </source>
</evidence>